<name>A0ABS8C0L3_9ALTE</name>
<accession>A0ABS8C0L3</accession>
<comment type="caution">
    <text evidence="2">The sequence shown here is derived from an EMBL/GenBank/DDBJ whole genome shotgun (WGS) entry which is preliminary data.</text>
</comment>
<protein>
    <recommendedName>
        <fullName evidence="4">Lipoprotein</fullName>
    </recommendedName>
</protein>
<feature type="chain" id="PRO_5045090264" description="Lipoprotein" evidence="1">
    <location>
        <begin position="27"/>
        <end position="75"/>
    </location>
</feature>
<organism evidence="2 3">
    <name type="scientific">Alishewanella maricola</name>
    <dbReference type="NCBI Taxonomy" id="2795740"/>
    <lineage>
        <taxon>Bacteria</taxon>
        <taxon>Pseudomonadati</taxon>
        <taxon>Pseudomonadota</taxon>
        <taxon>Gammaproteobacteria</taxon>
        <taxon>Alteromonadales</taxon>
        <taxon>Alteromonadaceae</taxon>
        <taxon>Alishewanella</taxon>
    </lineage>
</organism>
<proteinExistence type="predicted"/>
<dbReference type="EMBL" id="JAEINI020000001">
    <property type="protein sequence ID" value="MCB5225864.1"/>
    <property type="molecule type" value="Genomic_DNA"/>
</dbReference>
<sequence length="75" mass="8872">MQQSITRLTSLLLLFTLAGCSNKAIYQNLQLNKKQQCQQLPVSQYDECMRSIPLTYEEYERERQEVLKKSKKTKD</sequence>
<evidence type="ECO:0000313" key="3">
    <source>
        <dbReference type="Proteomes" id="UP000633814"/>
    </source>
</evidence>
<keyword evidence="3" id="KW-1185">Reference proteome</keyword>
<dbReference type="PROSITE" id="PS51257">
    <property type="entry name" value="PROKAR_LIPOPROTEIN"/>
    <property type="match status" value="1"/>
</dbReference>
<keyword evidence="1" id="KW-0732">Signal</keyword>
<evidence type="ECO:0000256" key="1">
    <source>
        <dbReference type="SAM" id="SignalP"/>
    </source>
</evidence>
<gene>
    <name evidence="2" type="ORF">JAO78_003455</name>
</gene>
<evidence type="ECO:0008006" key="4">
    <source>
        <dbReference type="Google" id="ProtNLM"/>
    </source>
</evidence>
<reference evidence="2 3" key="1">
    <citation type="submission" date="2021-10" db="EMBL/GenBank/DDBJ databases">
        <title>Alishewanella koreense sp. nov. isolated from seawater of southwestern coast in South Korea and the proposal for the reclassification of Rheinheimera perlucida and Rheinheimera tuosuensis as Arsukibacterium perlucida and Arsukibacterium tuosuensis.</title>
        <authorList>
            <person name="Kim K.H."/>
            <person name="Ruan W."/>
            <person name="Kim K.R."/>
            <person name="Baek J.H."/>
            <person name="Jeon C.O."/>
        </authorList>
    </citation>
    <scope>NUCLEOTIDE SEQUENCE [LARGE SCALE GENOMIC DNA]</scope>
    <source>
        <strain evidence="2 3">16-MA</strain>
    </source>
</reference>
<feature type="signal peptide" evidence="1">
    <location>
        <begin position="1"/>
        <end position="26"/>
    </location>
</feature>
<evidence type="ECO:0000313" key="2">
    <source>
        <dbReference type="EMBL" id="MCB5225864.1"/>
    </source>
</evidence>
<dbReference type="Proteomes" id="UP000633814">
    <property type="component" value="Unassembled WGS sequence"/>
</dbReference>
<dbReference type="RefSeq" id="WP_226749943.1">
    <property type="nucleotide sequence ID" value="NZ_JAEINI020000001.1"/>
</dbReference>